<dbReference type="PROSITE" id="PS50118">
    <property type="entry name" value="HMG_BOX_2"/>
    <property type="match status" value="1"/>
</dbReference>
<name>A0A0K0ECJ0_STRER</name>
<dbReference type="PANTHER" id="PTHR46232">
    <property type="entry name" value="SMARCE1 REGULATOR OF CHROMATIN"/>
    <property type="match status" value="1"/>
</dbReference>
<dbReference type="CDD" id="cd21983">
    <property type="entry name" value="HMG-box_SMARCE1"/>
    <property type="match status" value="1"/>
</dbReference>
<dbReference type="GO" id="GO:0031492">
    <property type="term" value="F:nucleosomal DNA binding"/>
    <property type="evidence" value="ECO:0007669"/>
    <property type="project" value="TreeGrafter"/>
</dbReference>
<keyword evidence="1" id="KW-0238">DNA-binding</keyword>
<evidence type="ECO:0000313" key="4">
    <source>
        <dbReference type="Proteomes" id="UP000035681"/>
    </source>
</evidence>
<evidence type="ECO:0000313" key="6">
    <source>
        <dbReference type="WBParaSite" id="TCONS_00006745.p1"/>
    </source>
</evidence>
<dbReference type="WBParaSite" id="TCONS_00006745.p1">
    <property type="protein sequence ID" value="TCONS_00006745.p1"/>
    <property type="gene ID" value="XLOC_004865"/>
</dbReference>
<dbReference type="Pfam" id="PF00505">
    <property type="entry name" value="HMG_box"/>
    <property type="match status" value="1"/>
</dbReference>
<dbReference type="SMART" id="SM00398">
    <property type="entry name" value="HMG"/>
    <property type="match status" value="1"/>
</dbReference>
<protein>
    <submittedName>
        <fullName evidence="5 6">HMG box domain-containing protein</fullName>
    </submittedName>
</protein>
<feature type="compositionally biased region" description="Basic and acidic residues" evidence="2">
    <location>
        <begin position="350"/>
        <end position="361"/>
    </location>
</feature>
<dbReference type="STRING" id="6248.A0A0K0ECJ0"/>
<feature type="compositionally biased region" description="Basic and acidic residues" evidence="2">
    <location>
        <begin position="278"/>
        <end position="288"/>
    </location>
</feature>
<dbReference type="GO" id="GO:0016514">
    <property type="term" value="C:SWI/SNF complex"/>
    <property type="evidence" value="ECO:0007669"/>
    <property type="project" value="TreeGrafter"/>
</dbReference>
<proteinExistence type="predicted"/>
<evidence type="ECO:0000313" key="5">
    <source>
        <dbReference type="WBParaSite" id="SSTP_0000720500.1"/>
    </source>
</evidence>
<dbReference type="Gene3D" id="1.10.30.10">
    <property type="entry name" value="High mobility group box domain"/>
    <property type="match status" value="1"/>
</dbReference>
<keyword evidence="4" id="KW-1185">Reference proteome</keyword>
<organism evidence="5">
    <name type="scientific">Strongyloides stercoralis</name>
    <name type="common">Threadworm</name>
    <dbReference type="NCBI Taxonomy" id="6248"/>
    <lineage>
        <taxon>Eukaryota</taxon>
        <taxon>Metazoa</taxon>
        <taxon>Ecdysozoa</taxon>
        <taxon>Nematoda</taxon>
        <taxon>Chromadorea</taxon>
        <taxon>Rhabditida</taxon>
        <taxon>Tylenchina</taxon>
        <taxon>Panagrolaimomorpha</taxon>
        <taxon>Strongyloidoidea</taxon>
        <taxon>Strongyloididae</taxon>
        <taxon>Strongyloides</taxon>
    </lineage>
</organism>
<dbReference type="GO" id="GO:0045892">
    <property type="term" value="P:negative regulation of DNA-templated transcription"/>
    <property type="evidence" value="ECO:0007669"/>
    <property type="project" value="TreeGrafter"/>
</dbReference>
<sequence length="361" mass="42365">MQSRTQHRLSSNYGSHITIDPFSIQPPKLPDKPILPESRFKRKNFGIIRSENPNISVWEVSDLLAKKWEEADDTEKMIYYQEYEREKMEYEKQMKNYYNSSAFQQYSMNRQKVKSQFERSLLPNVGNQRKFDAAANGGIVVQALEEDNPRDLNIKKLTAIRYSRNQLLMAEVFAPNCLADVRHIVTKARLELFKKQETALRQAISENENEILKMQENLESKKRQIAQNREEFTAKMKKLIEDDKPRCSGGDFNIMIEKWKVKFLTAYEEFEKKQQAQKEKLEHEREARPTLNSLLLGENDTVKEKTPVVTEEKKESLSTKENDELKSTDEAKESEIKEEIKESETVNETKNPEPSKNEKEE</sequence>
<accession>A0A0K0ECJ0</accession>
<feature type="region of interest" description="Disordered" evidence="2">
    <location>
        <begin position="278"/>
        <end position="361"/>
    </location>
</feature>
<feature type="DNA-binding region" description="HMG box" evidence="1">
    <location>
        <begin position="27"/>
        <end position="98"/>
    </location>
</feature>
<evidence type="ECO:0000259" key="3">
    <source>
        <dbReference type="PROSITE" id="PS50118"/>
    </source>
</evidence>
<evidence type="ECO:0000256" key="1">
    <source>
        <dbReference type="PROSITE-ProRule" id="PRU00267"/>
    </source>
</evidence>
<feature type="compositionally biased region" description="Basic and acidic residues" evidence="2">
    <location>
        <begin position="300"/>
        <end position="344"/>
    </location>
</feature>
<dbReference type="Proteomes" id="UP000035681">
    <property type="component" value="Unplaced"/>
</dbReference>
<dbReference type="InterPro" id="IPR009071">
    <property type="entry name" value="HMG_box_dom"/>
</dbReference>
<dbReference type="WBParaSite" id="SSTP_0000720500.1">
    <property type="protein sequence ID" value="SSTP_0000720500.1"/>
    <property type="gene ID" value="SSTP_0000720500"/>
</dbReference>
<reference evidence="5" key="1">
    <citation type="submission" date="2015-08" db="UniProtKB">
        <authorList>
            <consortium name="WormBaseParasite"/>
        </authorList>
    </citation>
    <scope>IDENTIFICATION</scope>
</reference>
<evidence type="ECO:0000256" key="2">
    <source>
        <dbReference type="SAM" id="MobiDB-lite"/>
    </source>
</evidence>
<dbReference type="SUPFAM" id="SSF47095">
    <property type="entry name" value="HMG-box"/>
    <property type="match status" value="1"/>
</dbReference>
<dbReference type="GO" id="GO:0016922">
    <property type="term" value="F:nuclear receptor binding"/>
    <property type="evidence" value="ECO:0007669"/>
    <property type="project" value="TreeGrafter"/>
</dbReference>
<dbReference type="AlphaFoldDB" id="A0A0K0ECJ0"/>
<keyword evidence="1" id="KW-0539">Nucleus</keyword>
<dbReference type="PANTHER" id="PTHR46232:SF1">
    <property type="entry name" value="SWI_SNF-RELATED MATRIX-ASSOCIATED ACTIN-DEPENDENT REGULATOR OF CHROMATIN SUBFAMILY E MEMBER 1"/>
    <property type="match status" value="1"/>
</dbReference>
<feature type="domain" description="HMG box" evidence="3">
    <location>
        <begin position="27"/>
        <end position="98"/>
    </location>
</feature>
<dbReference type="InterPro" id="IPR036910">
    <property type="entry name" value="HMG_box_dom_sf"/>
</dbReference>